<sequence length="273" mass="32261">MLRKNKHTSVQSQHKSLSIQFSLDGFSFCISDIPSKEPISFTEYSFDVSMPTPELLLNEILVIFAQDKDLQQDFDEISVIHQNNLSTIVPDDFFDETQLKSYLNYNIKTLVNDHIVYDELQNIEAKNIYIPFVNINNYLFQNFGEFEFKHHSSILIDKLLQYSRDEINKHFFVHVYHKNIDIVITQGNKLIFYNSFPFNSKEDFIYYILFVAEQLEMNPDEFTLTFLGAIEEESDFHKITYDYIRNITFINTSSDFFNNSDDFSKHSNYILVS</sequence>
<proteinExistence type="predicted"/>
<dbReference type="Gene3D" id="3.30.420.250">
    <property type="match status" value="1"/>
</dbReference>
<dbReference type="OrthoDB" id="658622at2"/>
<protein>
    <submittedName>
        <fullName evidence="1">Uncharacterized protein DUF3822</fullName>
    </submittedName>
</protein>
<organism evidence="1 2">
    <name type="scientific">Tenacibaculum adriaticum</name>
    <dbReference type="NCBI Taxonomy" id="413713"/>
    <lineage>
        <taxon>Bacteria</taxon>
        <taxon>Pseudomonadati</taxon>
        <taxon>Bacteroidota</taxon>
        <taxon>Flavobacteriia</taxon>
        <taxon>Flavobacteriales</taxon>
        <taxon>Flavobacteriaceae</taxon>
        <taxon>Tenacibaculum</taxon>
    </lineage>
</organism>
<dbReference type="Proteomes" id="UP000323136">
    <property type="component" value="Unassembled WGS sequence"/>
</dbReference>
<evidence type="ECO:0000313" key="2">
    <source>
        <dbReference type="Proteomes" id="UP000323136"/>
    </source>
</evidence>
<dbReference type="RefSeq" id="WP_148869535.1">
    <property type="nucleotide sequence ID" value="NZ_VNIA01000002.1"/>
</dbReference>
<keyword evidence="2" id="KW-1185">Reference proteome</keyword>
<name>A0A5S5DTM1_9FLAO</name>
<reference evidence="1 2" key="1">
    <citation type="submission" date="2019-07" db="EMBL/GenBank/DDBJ databases">
        <title>Genomic Encyclopedia of Type Strains, Phase IV (KMG-IV): sequencing the most valuable type-strain genomes for metagenomic binning, comparative biology and taxonomic classification.</title>
        <authorList>
            <person name="Goeker M."/>
        </authorList>
    </citation>
    <scope>NUCLEOTIDE SEQUENCE [LARGE SCALE GENOMIC DNA]</scope>
    <source>
        <strain evidence="1 2">DSM 18961</strain>
    </source>
</reference>
<comment type="caution">
    <text evidence="1">The sequence shown here is derived from an EMBL/GenBank/DDBJ whole genome shotgun (WGS) entry which is preliminary data.</text>
</comment>
<dbReference type="Pfam" id="PF12864">
    <property type="entry name" value="DUF3822"/>
    <property type="match status" value="1"/>
</dbReference>
<dbReference type="CDD" id="cd24013">
    <property type="entry name" value="ASKHA_ATPase_BT3980-like"/>
    <property type="match status" value="1"/>
</dbReference>
<evidence type="ECO:0000313" key="1">
    <source>
        <dbReference type="EMBL" id="TYP98718.1"/>
    </source>
</evidence>
<accession>A0A5S5DTM1</accession>
<dbReference type="Gene3D" id="3.30.420.260">
    <property type="match status" value="1"/>
</dbReference>
<dbReference type="InterPro" id="IPR024213">
    <property type="entry name" value="DUF3822"/>
</dbReference>
<dbReference type="AlphaFoldDB" id="A0A5S5DTM1"/>
<gene>
    <name evidence="1" type="ORF">C7447_10233</name>
</gene>
<dbReference type="EMBL" id="VNIA01000002">
    <property type="protein sequence ID" value="TYP98718.1"/>
    <property type="molecule type" value="Genomic_DNA"/>
</dbReference>